<proteinExistence type="predicted"/>
<name>A0A8J4TLN7_CLAMG</name>
<evidence type="ECO:0000313" key="2">
    <source>
        <dbReference type="Proteomes" id="UP000727407"/>
    </source>
</evidence>
<gene>
    <name evidence="1" type="ORF">DAT39_017289</name>
</gene>
<dbReference type="AlphaFoldDB" id="A0A8J4TLN7"/>
<keyword evidence="2" id="KW-1185">Reference proteome</keyword>
<protein>
    <submittedName>
        <fullName evidence="1">Uncharacterized protein</fullName>
    </submittedName>
</protein>
<reference evidence="1" key="1">
    <citation type="submission" date="2020-07" db="EMBL/GenBank/DDBJ databases">
        <title>Clarias magur genome sequencing, assembly and annotation.</title>
        <authorList>
            <person name="Kushwaha B."/>
            <person name="Kumar R."/>
            <person name="Das P."/>
            <person name="Joshi C.G."/>
            <person name="Kumar D."/>
            <person name="Nagpure N.S."/>
            <person name="Pandey M."/>
            <person name="Agarwal S."/>
            <person name="Srivastava S."/>
            <person name="Singh M."/>
            <person name="Sahoo L."/>
            <person name="Jayasankar P."/>
            <person name="Meher P.K."/>
            <person name="Koringa P.G."/>
            <person name="Iquebal M.A."/>
            <person name="Das S.P."/>
            <person name="Bit A."/>
            <person name="Patnaik S."/>
            <person name="Patel N."/>
            <person name="Shah T.M."/>
            <person name="Hinsu A."/>
            <person name="Jena J.K."/>
        </authorList>
    </citation>
    <scope>NUCLEOTIDE SEQUENCE</scope>
    <source>
        <strain evidence="1">CIFAMagur01</strain>
        <tissue evidence="1">Testis</tissue>
    </source>
</reference>
<dbReference type="Proteomes" id="UP000727407">
    <property type="component" value="Unassembled WGS sequence"/>
</dbReference>
<dbReference type="EMBL" id="QNUK01000460">
    <property type="protein sequence ID" value="KAF5893014.1"/>
    <property type="molecule type" value="Genomic_DNA"/>
</dbReference>
<evidence type="ECO:0000313" key="1">
    <source>
        <dbReference type="EMBL" id="KAF5893014.1"/>
    </source>
</evidence>
<accession>A0A8J4TLN7</accession>
<organism evidence="1 2">
    <name type="scientific">Clarias magur</name>
    <name type="common">Asian catfish</name>
    <name type="synonym">Macropteronotus magur</name>
    <dbReference type="NCBI Taxonomy" id="1594786"/>
    <lineage>
        <taxon>Eukaryota</taxon>
        <taxon>Metazoa</taxon>
        <taxon>Chordata</taxon>
        <taxon>Craniata</taxon>
        <taxon>Vertebrata</taxon>
        <taxon>Euteleostomi</taxon>
        <taxon>Actinopterygii</taxon>
        <taxon>Neopterygii</taxon>
        <taxon>Teleostei</taxon>
        <taxon>Ostariophysi</taxon>
        <taxon>Siluriformes</taxon>
        <taxon>Clariidae</taxon>
        <taxon>Clarias</taxon>
    </lineage>
</organism>
<comment type="caution">
    <text evidence="1">The sequence shown here is derived from an EMBL/GenBank/DDBJ whole genome shotgun (WGS) entry which is preliminary data.</text>
</comment>
<sequence length="111" mass="12341">MDCPEGLREPCQSHTRHSRGIVLVPEGKYEFSPLAVRAGCHGSAALGGERTHRERDGHFVPGRLYEEHCVDFPPYCTSHQQGTRQLFSSQLLSSFVTLYGVPMGFKPATHT</sequence>